<comment type="similarity">
    <text evidence="2 9">Belongs to the membrane fusion protein (MFP) (TC 8.A.1) family.</text>
</comment>
<evidence type="ECO:0000256" key="8">
    <source>
        <dbReference type="ARBA" id="ARBA00023136"/>
    </source>
</evidence>
<dbReference type="RefSeq" id="WP_340337710.1">
    <property type="nucleotide sequence ID" value="NZ_JBBKZS010000012.1"/>
</dbReference>
<keyword evidence="5 9" id="KW-0997">Cell inner membrane</keyword>
<dbReference type="Gene3D" id="2.40.30.170">
    <property type="match status" value="1"/>
</dbReference>
<feature type="domain" description="AprE-like beta-barrel" evidence="10">
    <location>
        <begin position="307"/>
        <end position="401"/>
    </location>
</feature>
<evidence type="ECO:0000256" key="3">
    <source>
        <dbReference type="ARBA" id="ARBA00022448"/>
    </source>
</evidence>
<dbReference type="EMBL" id="JBBKZS010000012">
    <property type="protein sequence ID" value="MEJ8857638.1"/>
    <property type="molecule type" value="Genomic_DNA"/>
</dbReference>
<dbReference type="Pfam" id="PF26002">
    <property type="entry name" value="Beta-barrel_AprE"/>
    <property type="match status" value="1"/>
</dbReference>
<evidence type="ECO:0000256" key="5">
    <source>
        <dbReference type="ARBA" id="ARBA00022519"/>
    </source>
</evidence>
<evidence type="ECO:0000259" key="10">
    <source>
        <dbReference type="Pfam" id="PF26002"/>
    </source>
</evidence>
<evidence type="ECO:0000256" key="7">
    <source>
        <dbReference type="ARBA" id="ARBA00022989"/>
    </source>
</evidence>
<accession>A0ABU8XCW3</accession>
<dbReference type="InterPro" id="IPR058982">
    <property type="entry name" value="Beta-barrel_AprE"/>
</dbReference>
<dbReference type="PRINTS" id="PR01490">
    <property type="entry name" value="RTXTOXIND"/>
</dbReference>
<organism evidence="11 12">
    <name type="scientific">Variovorax robiniae</name>
    <dbReference type="NCBI Taxonomy" id="1836199"/>
    <lineage>
        <taxon>Bacteria</taxon>
        <taxon>Pseudomonadati</taxon>
        <taxon>Pseudomonadota</taxon>
        <taxon>Betaproteobacteria</taxon>
        <taxon>Burkholderiales</taxon>
        <taxon>Comamonadaceae</taxon>
        <taxon>Variovorax</taxon>
    </lineage>
</organism>
<name>A0ABU8XCW3_9BURK</name>
<feature type="transmembrane region" description="Helical" evidence="9">
    <location>
        <begin position="49"/>
        <end position="69"/>
    </location>
</feature>
<evidence type="ECO:0000313" key="12">
    <source>
        <dbReference type="Proteomes" id="UP001367030"/>
    </source>
</evidence>
<keyword evidence="4 9" id="KW-1003">Cell membrane</keyword>
<evidence type="ECO:0000256" key="6">
    <source>
        <dbReference type="ARBA" id="ARBA00022692"/>
    </source>
</evidence>
<comment type="caution">
    <text evidence="11">The sequence shown here is derived from an EMBL/GenBank/DDBJ whole genome shotgun (WGS) entry which is preliminary data.</text>
</comment>
<keyword evidence="6 9" id="KW-0812">Transmembrane</keyword>
<dbReference type="PANTHER" id="PTHR30386">
    <property type="entry name" value="MEMBRANE FUSION SUBUNIT OF EMRAB-TOLC MULTIDRUG EFFLUX PUMP"/>
    <property type="match status" value="1"/>
</dbReference>
<dbReference type="Proteomes" id="UP001367030">
    <property type="component" value="Unassembled WGS sequence"/>
</dbReference>
<proteinExistence type="inferred from homology"/>
<evidence type="ECO:0000313" key="11">
    <source>
        <dbReference type="EMBL" id="MEJ8857638.1"/>
    </source>
</evidence>
<keyword evidence="12" id="KW-1185">Reference proteome</keyword>
<dbReference type="PANTHER" id="PTHR30386:SF26">
    <property type="entry name" value="TRANSPORT PROTEIN COMB"/>
    <property type="match status" value="1"/>
</dbReference>
<keyword evidence="3 9" id="KW-0813">Transport</keyword>
<dbReference type="InterPro" id="IPR010129">
    <property type="entry name" value="T1SS_HlyD"/>
</dbReference>
<evidence type="ECO:0000256" key="9">
    <source>
        <dbReference type="RuleBase" id="RU365093"/>
    </source>
</evidence>
<reference evidence="11 12" key="1">
    <citation type="submission" date="2024-03" db="EMBL/GenBank/DDBJ databases">
        <title>Novel species of the genus Variovorax.</title>
        <authorList>
            <person name="Liu Q."/>
            <person name="Xin Y.-H."/>
        </authorList>
    </citation>
    <scope>NUCLEOTIDE SEQUENCE [LARGE SCALE GENOMIC DNA]</scope>
    <source>
        <strain evidence="11 12">KACC 18901</strain>
    </source>
</reference>
<evidence type="ECO:0000256" key="1">
    <source>
        <dbReference type="ARBA" id="ARBA00004377"/>
    </source>
</evidence>
<dbReference type="InterPro" id="IPR006144">
    <property type="entry name" value="Secretion_HlyD_CS"/>
</dbReference>
<dbReference type="InterPro" id="IPR011053">
    <property type="entry name" value="Single_hybrid_motif"/>
</dbReference>
<comment type="subcellular location">
    <subcellularLocation>
        <location evidence="1 9">Cell inner membrane</location>
        <topology evidence="1 9">Single-pass membrane protein</topology>
    </subcellularLocation>
</comment>
<sequence length="423" mass="46509">MDKPNLQPVAMRANSGLALSTGVGSIKESELAYTRDIYQALVTERKHSVAWLLLLLVVMMGALLTWASLTHVEEITRGDATVIPSTREQIIQSLEGGIISEVYVREGAIVQAGQPLVRIDATKAQSSVMEGVSKAMALKATAARLRSESRGVSLAFPEDVKAIPELVKNETDTYLAKRRAVDESVSGLLRSKALANTELQMLQPLAAKGLVAETEVLRLRRSVNEFDVQIAERQNKLRADSANELVKVESELAQTNESLVARQDQLRRTTLTAPLRGTVKNIRFNTVGGVVQPAQDILEIVPLEDKLLVEAKIRPADVAFLRPGLDAVVKITAYDYAIYGGLSATLELISPDTLKDEQRRGQPDDTFYRVVVRTDKAELERGDKTFPIIPGMTAVVEIKTGEKSVLSYLVKPFNKAREALRER</sequence>
<dbReference type="InterPro" id="IPR050739">
    <property type="entry name" value="MFP"/>
</dbReference>
<dbReference type="SUPFAM" id="SSF51230">
    <property type="entry name" value="Single hybrid motif"/>
    <property type="match status" value="1"/>
</dbReference>
<gene>
    <name evidence="11" type="ORF">WKW79_23905</name>
</gene>
<dbReference type="NCBIfam" id="TIGR01843">
    <property type="entry name" value="type_I_hlyD"/>
    <property type="match status" value="1"/>
</dbReference>
<dbReference type="PROSITE" id="PS00543">
    <property type="entry name" value="HLYD_FAMILY"/>
    <property type="match status" value="1"/>
</dbReference>
<evidence type="ECO:0000256" key="4">
    <source>
        <dbReference type="ARBA" id="ARBA00022475"/>
    </source>
</evidence>
<dbReference type="Gene3D" id="2.40.50.100">
    <property type="match status" value="1"/>
</dbReference>
<keyword evidence="7 9" id="KW-1133">Transmembrane helix</keyword>
<protein>
    <recommendedName>
        <fullName evidence="9">Membrane fusion protein (MFP) family protein</fullName>
    </recommendedName>
</protein>
<evidence type="ECO:0000256" key="2">
    <source>
        <dbReference type="ARBA" id="ARBA00009477"/>
    </source>
</evidence>
<keyword evidence="8 9" id="KW-0472">Membrane</keyword>